<dbReference type="EMBL" id="HACG01027631">
    <property type="protein sequence ID" value="CEK74496.1"/>
    <property type="molecule type" value="Transcribed_RNA"/>
</dbReference>
<proteinExistence type="predicted"/>
<dbReference type="AlphaFoldDB" id="A0A0B7A364"/>
<accession>A0A0B7A364</accession>
<name>A0A0B7A364_9EUPU</name>
<gene>
    <name evidence="1" type="primary">ORF91323</name>
</gene>
<reference evidence="1" key="1">
    <citation type="submission" date="2014-12" db="EMBL/GenBank/DDBJ databases">
        <title>Insight into the proteome of Arion vulgaris.</title>
        <authorList>
            <person name="Aradska J."/>
            <person name="Bulat T."/>
            <person name="Smidak R."/>
            <person name="Sarate P."/>
            <person name="Gangsoo J."/>
            <person name="Sialana F."/>
            <person name="Bilban M."/>
            <person name="Lubec G."/>
        </authorList>
    </citation>
    <scope>NUCLEOTIDE SEQUENCE</scope>
    <source>
        <tissue evidence="1">Skin</tissue>
    </source>
</reference>
<protein>
    <submittedName>
        <fullName evidence="1">Uncharacterized protein</fullName>
    </submittedName>
</protein>
<sequence length="60" mass="6476">METSIQFMWCISVETEWSTQMGSSSGTDQMCSSGANVELYRPCSGDLPSGPTLPSDHVCI</sequence>
<evidence type="ECO:0000313" key="1">
    <source>
        <dbReference type="EMBL" id="CEK74496.1"/>
    </source>
</evidence>
<organism evidence="1">
    <name type="scientific">Arion vulgaris</name>
    <dbReference type="NCBI Taxonomy" id="1028688"/>
    <lineage>
        <taxon>Eukaryota</taxon>
        <taxon>Metazoa</taxon>
        <taxon>Spiralia</taxon>
        <taxon>Lophotrochozoa</taxon>
        <taxon>Mollusca</taxon>
        <taxon>Gastropoda</taxon>
        <taxon>Heterobranchia</taxon>
        <taxon>Euthyneura</taxon>
        <taxon>Panpulmonata</taxon>
        <taxon>Eupulmonata</taxon>
        <taxon>Stylommatophora</taxon>
        <taxon>Helicina</taxon>
        <taxon>Arionoidea</taxon>
        <taxon>Arionidae</taxon>
        <taxon>Arion</taxon>
    </lineage>
</organism>